<dbReference type="HOGENOM" id="CLU_1593359_0_0_6"/>
<dbReference type="Gene3D" id="2.30.110.10">
    <property type="entry name" value="Electron Transport, Fmn-binding Protein, Chain A"/>
    <property type="match status" value="1"/>
</dbReference>
<proteinExistence type="predicted"/>
<dbReference type="OrthoDB" id="9788889at2"/>
<reference evidence="1" key="1">
    <citation type="submission" date="2013-07" db="EMBL/GenBank/DDBJ databases">
        <title>Sub-species coevolution in mutualistic symbiosis.</title>
        <authorList>
            <person name="Murfin K."/>
            <person name="Klassen J."/>
            <person name="Lee M."/>
            <person name="Forst S."/>
            <person name="Stock P."/>
            <person name="Goodrich-Blair H."/>
        </authorList>
    </citation>
    <scope>NUCLEOTIDE SEQUENCE [LARGE SCALE GENOMIC DNA]</scope>
    <source>
        <strain evidence="1">Kraussei Quebec</strain>
    </source>
</reference>
<evidence type="ECO:0000313" key="2">
    <source>
        <dbReference type="Proteomes" id="UP000028500"/>
    </source>
</evidence>
<dbReference type="EMBL" id="CBSY010000168">
    <property type="protein sequence ID" value="CDH20170.1"/>
    <property type="molecule type" value="Genomic_DNA"/>
</dbReference>
<organism evidence="1 2">
    <name type="scientific">Xenorhabdus bovienii str. kraussei Quebec</name>
    <dbReference type="NCBI Taxonomy" id="1398203"/>
    <lineage>
        <taxon>Bacteria</taxon>
        <taxon>Pseudomonadati</taxon>
        <taxon>Pseudomonadota</taxon>
        <taxon>Gammaproteobacteria</taxon>
        <taxon>Enterobacterales</taxon>
        <taxon>Morganellaceae</taxon>
        <taxon>Xenorhabdus</taxon>
    </lineage>
</organism>
<keyword evidence="2" id="KW-1185">Reference proteome</keyword>
<dbReference type="SUPFAM" id="SSF50475">
    <property type="entry name" value="FMN-binding split barrel"/>
    <property type="match status" value="1"/>
</dbReference>
<sequence>MNKHAKISFYLLRNMRFFSLATKPHDLDSPWSASLLYIPKYDPLRLIWFSKLDARHSQAISVNPHVSGSMFLRQVNPISPPDINGAQFIGRARAIPYDELQETYDDYYKQVFPNEDTRKQKALPISQFYGRGPRRFYELKVREWWLFDSEKQDDSRILVPLSELTHPPEDQ</sequence>
<evidence type="ECO:0008006" key="3">
    <source>
        <dbReference type="Google" id="ProtNLM"/>
    </source>
</evidence>
<gene>
    <name evidence="1" type="ORF">XBKQ1_250002</name>
</gene>
<accession>A0A077P6W2</accession>
<evidence type="ECO:0000313" key="1">
    <source>
        <dbReference type="EMBL" id="CDH20170.1"/>
    </source>
</evidence>
<dbReference type="Proteomes" id="UP000028500">
    <property type="component" value="Unassembled WGS sequence"/>
</dbReference>
<name>A0A077P6W2_XENBV</name>
<dbReference type="AlphaFoldDB" id="A0A077P6W2"/>
<dbReference type="RefSeq" id="WP_038243475.1">
    <property type="nucleotide sequence ID" value="NZ_CAWLZI010000024.1"/>
</dbReference>
<comment type="caution">
    <text evidence="1">The sequence shown here is derived from an EMBL/GenBank/DDBJ whole genome shotgun (WGS) entry which is preliminary data.</text>
</comment>
<dbReference type="InterPro" id="IPR012349">
    <property type="entry name" value="Split_barrel_FMN-bd"/>
</dbReference>
<protein>
    <recommendedName>
        <fullName evidence="3">Pyridoxamine 5'-phosphate oxidase putative domain-containing protein</fullName>
    </recommendedName>
</protein>